<feature type="compositionally biased region" description="Low complexity" evidence="5">
    <location>
        <begin position="641"/>
        <end position="659"/>
    </location>
</feature>
<feature type="compositionally biased region" description="Low complexity" evidence="5">
    <location>
        <begin position="506"/>
        <end position="521"/>
    </location>
</feature>
<feature type="compositionally biased region" description="Low complexity" evidence="5">
    <location>
        <begin position="161"/>
        <end position="175"/>
    </location>
</feature>
<feature type="region of interest" description="Disordered" evidence="5">
    <location>
        <begin position="161"/>
        <end position="280"/>
    </location>
</feature>
<feature type="compositionally biased region" description="Low complexity" evidence="5">
    <location>
        <begin position="361"/>
        <end position="421"/>
    </location>
</feature>
<dbReference type="InterPro" id="IPR006594">
    <property type="entry name" value="LisH"/>
</dbReference>
<feature type="region of interest" description="Disordered" evidence="5">
    <location>
        <begin position="319"/>
        <end position="690"/>
    </location>
</feature>
<evidence type="ECO:0000256" key="4">
    <source>
        <dbReference type="ARBA" id="ARBA00023242"/>
    </source>
</evidence>
<feature type="region of interest" description="Disordered" evidence="5">
    <location>
        <begin position="116"/>
        <end position="148"/>
    </location>
</feature>
<evidence type="ECO:0000256" key="5">
    <source>
        <dbReference type="SAM" id="MobiDB-lite"/>
    </source>
</evidence>
<feature type="compositionally biased region" description="Polar residues" evidence="5">
    <location>
        <begin position="422"/>
        <end position="431"/>
    </location>
</feature>
<evidence type="ECO:0000256" key="2">
    <source>
        <dbReference type="ARBA" id="ARBA00023015"/>
    </source>
</evidence>
<keyword evidence="3" id="KW-0804">Transcription</keyword>
<keyword evidence="4" id="KW-0539">Nucleus</keyword>
<accession>A0A061B4E0</accession>
<dbReference type="EMBL" id="LK052945">
    <property type="protein sequence ID" value="CDR44816.1"/>
    <property type="molecule type" value="Genomic_DNA"/>
</dbReference>
<dbReference type="AlphaFoldDB" id="A0A061B4E0"/>
<dbReference type="PANTHER" id="PTHR45093:SF2">
    <property type="entry name" value="LISH DOMAIN-CONTAINING PROTEIN"/>
    <property type="match status" value="1"/>
</dbReference>
<feature type="compositionally biased region" description="Polar residues" evidence="5">
    <location>
        <begin position="586"/>
        <end position="598"/>
    </location>
</feature>
<proteinExistence type="predicted"/>
<dbReference type="PANTHER" id="PTHR45093">
    <property type="entry name" value="TRANSCRIPTION ACTIVATOR MSS11"/>
    <property type="match status" value="1"/>
</dbReference>
<feature type="compositionally biased region" description="Low complexity" evidence="5">
    <location>
        <begin position="328"/>
        <end position="349"/>
    </location>
</feature>
<gene>
    <name evidence="6" type="ORF">RHTO0S_10e01178g</name>
</gene>
<feature type="compositionally biased region" description="Low complexity" evidence="5">
    <location>
        <begin position="236"/>
        <end position="253"/>
    </location>
</feature>
<sequence>MAQQPRPPSAGPSSFAWEGDATLHSYCYDYMRKRGWTEAAARFAKEAGIDEDGWTGPPIEAPQGLLYEWWSVFWDVFIARSQKSGAQNPHAVAYVDAMRAKRDPLVVQFAGANPTPAMTLPRSLAHPPRNSTSMHQPQAGPSGPPRATYSQMHVLEQQELQAQMQQQRGRGQPLQNAGPGTQRLVAAHQAQPGQPAVGYSNGSQPPMSQPYGMHSAPLQQQPHAGGGVPGPLMQPPQNQSFLPQHQQQQQNQLPQPPPSSNHGSPRLLPAQANGRPGMQTGASAFQTAMSAVGLAGRDPESLSAEEHNAVAAQMRRMGALPPSSSSAQGMMRPGQQGQQQVRMVQQGRPQPERQLSGQLYQQQQQQQFQQQQRVVQNPYGTPAGAGPASPAYSAPSPYSTPHVAHMQIPQQQQQQHQNPNQFAASHSSPQGEFTAPLPPGRNAAQKNRPPTGGAQGQKMPTGLTKRAGGNMEEPSPRNRKRARGATGGEHDPGTPSGGFDPGAGSPAPMMGMQASQQSGQMFGQDGVPYRPSPSPSLMQPPKPPQQMVVTGPSPQPQHYGGGDAINGAGMDSGGQGYPVNGVSPGANGSLSRPASAASNHHYLSPGHNGAPQQQQQLGLGPPPGPDQRRSPIPPGGHDAGGPRPFAGAPSASSASSTPLAPLPPPLGPEPNGIPVGPPSGQTNANDSSFQFSLGEDVFTGLDFDSFLNNDMFAEETVG</sequence>
<dbReference type="OrthoDB" id="5600002at2759"/>
<feature type="compositionally biased region" description="Pro residues" evidence="5">
    <location>
        <begin position="530"/>
        <end position="544"/>
    </location>
</feature>
<organism evidence="6">
    <name type="scientific">Rhodotorula toruloides</name>
    <name type="common">Yeast</name>
    <name type="synonym">Rhodosporidium toruloides</name>
    <dbReference type="NCBI Taxonomy" id="5286"/>
    <lineage>
        <taxon>Eukaryota</taxon>
        <taxon>Fungi</taxon>
        <taxon>Dikarya</taxon>
        <taxon>Basidiomycota</taxon>
        <taxon>Pucciniomycotina</taxon>
        <taxon>Microbotryomycetes</taxon>
        <taxon>Sporidiobolales</taxon>
        <taxon>Sporidiobolaceae</taxon>
        <taxon>Rhodotorula</taxon>
    </lineage>
</organism>
<keyword evidence="2" id="KW-0805">Transcription regulation</keyword>
<dbReference type="PROSITE" id="PS50896">
    <property type="entry name" value="LISH"/>
    <property type="match status" value="1"/>
</dbReference>
<name>A0A061B4E0_RHOTO</name>
<evidence type="ECO:0000256" key="3">
    <source>
        <dbReference type="ARBA" id="ARBA00023163"/>
    </source>
</evidence>
<dbReference type="GO" id="GO:0005634">
    <property type="term" value="C:nucleus"/>
    <property type="evidence" value="ECO:0007669"/>
    <property type="project" value="UniProtKB-SubCell"/>
</dbReference>
<comment type="subcellular location">
    <subcellularLocation>
        <location evidence="1">Nucleus</location>
    </subcellularLocation>
</comment>
<feature type="compositionally biased region" description="Gly residues" evidence="5">
    <location>
        <begin position="559"/>
        <end position="576"/>
    </location>
</feature>
<evidence type="ECO:0000256" key="1">
    <source>
        <dbReference type="ARBA" id="ARBA00004123"/>
    </source>
</evidence>
<evidence type="ECO:0000313" key="6">
    <source>
        <dbReference type="EMBL" id="CDR44816.1"/>
    </source>
</evidence>
<reference evidence="6" key="1">
    <citation type="journal article" date="2014" name="Genome Announc.">
        <title>Draft genome sequence of Rhodosporidium toruloides CECT1137, an oleaginous yeast of biotechnological interest.</title>
        <authorList>
            <person name="Morin N."/>
            <person name="Calcas X."/>
            <person name="Devillers H."/>
            <person name="Durrens P."/>
            <person name="Sherman D.J."/>
            <person name="Nicaud J.-M."/>
            <person name="Neuveglise C."/>
        </authorList>
    </citation>
    <scope>NUCLEOTIDE SEQUENCE</scope>
    <source>
        <strain evidence="6">CECT1137</strain>
    </source>
</reference>
<feature type="compositionally biased region" description="Polar residues" evidence="5">
    <location>
        <begin position="679"/>
        <end position="690"/>
    </location>
</feature>
<protein>
    <submittedName>
        <fullName evidence="6">RHTO0S10e01178g1_1</fullName>
    </submittedName>
</protein>